<dbReference type="RefSeq" id="WP_059061589.1">
    <property type="nucleotide sequence ID" value="NZ_LN879502.1"/>
</dbReference>
<evidence type="ECO:0000313" key="2">
    <source>
        <dbReference type="Proteomes" id="UP000069902"/>
    </source>
</evidence>
<dbReference type="EMBL" id="LN879502">
    <property type="protein sequence ID" value="CUI17413.1"/>
    <property type="molecule type" value="Genomic_DNA"/>
</dbReference>
<dbReference type="Proteomes" id="UP000069902">
    <property type="component" value="Chromosome cPNK"/>
</dbReference>
<dbReference type="PATRIC" id="fig|389348.3.peg.2027"/>
<name>A0A0U5JHG6_9BACT</name>
<dbReference type="InParanoid" id="A0A0U5JHG6"/>
<keyword evidence="2" id="KW-1185">Reference proteome</keyword>
<organism evidence="1 2">
    <name type="scientific">Candidatus Protochlamydia naegleriophila</name>
    <dbReference type="NCBI Taxonomy" id="389348"/>
    <lineage>
        <taxon>Bacteria</taxon>
        <taxon>Pseudomonadati</taxon>
        <taxon>Chlamydiota</taxon>
        <taxon>Chlamydiia</taxon>
        <taxon>Parachlamydiales</taxon>
        <taxon>Parachlamydiaceae</taxon>
        <taxon>Candidatus Protochlamydia</taxon>
    </lineage>
</organism>
<protein>
    <submittedName>
        <fullName evidence="1">Uncharacterized protein</fullName>
    </submittedName>
</protein>
<accession>A0A0U5JHG6</accession>
<gene>
    <name evidence="1" type="ORF">PNK_1806</name>
</gene>
<evidence type="ECO:0000313" key="1">
    <source>
        <dbReference type="EMBL" id="CUI17413.1"/>
    </source>
</evidence>
<dbReference type="KEGG" id="pnl:PNK_1806"/>
<reference evidence="2" key="1">
    <citation type="submission" date="2015-09" db="EMBL/GenBank/DDBJ databases">
        <authorList>
            <person name="Bertelli C."/>
        </authorList>
    </citation>
    <scope>NUCLEOTIDE SEQUENCE [LARGE SCALE GENOMIC DNA]</scope>
    <source>
        <strain evidence="2">KNic</strain>
    </source>
</reference>
<dbReference type="AlphaFoldDB" id="A0A0U5JHG6"/>
<proteinExistence type="predicted"/>
<sequence length="315" mass="35756">MSFISELSNVFKPVWPEFKESVRVRIDSEPSAPEKVVADLAAIEGAVDVYCWYEGARSLPESGALFMKRELFEPLYQFKSDAKLCLYSLRAWSFAKSVSKMAVSTPIGDAINRINTAAIESISSSSFFKYCANTSKEDPLYLFINEELPKKQWLLELSAAQKKSGRSVASLFDDRVSLFDCIKKLDVTAAYSAMQYVEGYYLIQESVRKGLLKREKKIQIAFVLPNNESKYYLDLPKDIGKMLELAFGKELNGVEVTISFQFFLYGETMDARPYIDKKSEASKVEAKTVCSYFDYLSQQSSFASNAKRVEIRDDE</sequence>